<dbReference type="Proteomes" id="UP000077154">
    <property type="component" value="Unassembled WGS sequence"/>
</dbReference>
<evidence type="ECO:0000256" key="8">
    <source>
        <dbReference type="ARBA" id="ARBA00023010"/>
    </source>
</evidence>
<feature type="domain" description="Tim10-like" evidence="16">
    <location>
        <begin position="17"/>
        <end position="79"/>
    </location>
</feature>
<evidence type="ECO:0000256" key="15">
    <source>
        <dbReference type="RuleBase" id="RU367043"/>
    </source>
</evidence>
<dbReference type="OrthoDB" id="274922at2759"/>
<dbReference type="InterPro" id="IPR004217">
    <property type="entry name" value="Tim10-like"/>
</dbReference>
<evidence type="ECO:0000256" key="7">
    <source>
        <dbReference type="ARBA" id="ARBA00022927"/>
    </source>
</evidence>
<dbReference type="VEuPathDB" id="FungiDB:GMDG_02531"/>
<evidence type="ECO:0000256" key="2">
    <source>
        <dbReference type="ARBA" id="ARBA00006720"/>
    </source>
</evidence>
<dbReference type="InterPro" id="IPR035427">
    <property type="entry name" value="Tim10-like_dom_sf"/>
</dbReference>
<dbReference type="GO" id="GO:0045039">
    <property type="term" value="P:protein insertion into mitochondrial inner membrane"/>
    <property type="evidence" value="ECO:0007669"/>
    <property type="project" value="TreeGrafter"/>
</dbReference>
<dbReference type="EMBL" id="KV441405">
    <property type="protein sequence ID" value="OAF56201.1"/>
    <property type="molecule type" value="Genomic_DNA"/>
</dbReference>
<dbReference type="GO" id="GO:0005743">
    <property type="term" value="C:mitochondrial inner membrane"/>
    <property type="evidence" value="ECO:0007669"/>
    <property type="project" value="UniProtKB-SubCell"/>
</dbReference>
<comment type="domain">
    <text evidence="15">The twin CX3C motif contains 4 conserved Cys residues that form 2 disulfide bonds in the mitochondrial intermembrane space.</text>
</comment>
<proteinExistence type="inferred from homology"/>
<keyword evidence="6" id="KW-0862">Zinc</keyword>
<keyword evidence="7 15" id="KW-0653">Protein transport</keyword>
<evidence type="ECO:0000256" key="9">
    <source>
        <dbReference type="ARBA" id="ARBA00023128"/>
    </source>
</evidence>
<keyword evidence="5 15" id="KW-0999">Mitochondrion inner membrane</keyword>
<keyword evidence="9 15" id="KW-0496">Mitochondrion</keyword>
<dbReference type="PANTHER" id="PTHR11038:SF16">
    <property type="entry name" value="MITOCHONDRIAL IMPORT INNER MEMBRANE TRANSLOCASE SUBUNIT TIM10"/>
    <property type="match status" value="1"/>
</dbReference>
<evidence type="ECO:0000256" key="11">
    <source>
        <dbReference type="ARBA" id="ARBA00023157"/>
    </source>
</evidence>
<keyword evidence="12 15" id="KW-0143">Chaperone</keyword>
<gene>
    <name evidence="17" type="primary">TIM10</name>
    <name evidence="17" type="ORF">VC83_07508</name>
</gene>
<keyword evidence="11 15" id="KW-1015">Disulfide bond</keyword>
<keyword evidence="3 15" id="KW-0813">Transport</keyword>
<dbReference type="Gene3D" id="1.10.287.810">
    <property type="entry name" value="Mitochondrial import inner membrane translocase subunit tim13 like domains"/>
    <property type="match status" value="1"/>
</dbReference>
<dbReference type="eggNOG" id="KOG3480">
    <property type="taxonomic scope" value="Eukaryota"/>
</dbReference>
<name>A0A177A4N8_9PEZI</name>
<keyword evidence="10" id="KW-0472">Membrane</keyword>
<evidence type="ECO:0000256" key="10">
    <source>
        <dbReference type="ARBA" id="ARBA00023136"/>
    </source>
</evidence>
<evidence type="ECO:0000256" key="12">
    <source>
        <dbReference type="ARBA" id="ARBA00023186"/>
    </source>
</evidence>
<comment type="function">
    <text evidence="15">Mitochondrial intermembrane chaperone that participates in the import and insertion of some multi-pass transmembrane proteins into the mitochondrial inner membrane. Also required for the transfer of beta-barrel precursors from the TOM complex to the sorting and assembly machinery (SAM complex) of the outer membrane. Acts as a chaperone-like protein that protects the hydrophobic precursors from aggregation and guide them through the mitochondrial intermembrane space.</text>
</comment>
<comment type="similarity">
    <text evidence="2 15">Belongs to the small Tim family.</text>
</comment>
<dbReference type="GO" id="GO:0015031">
    <property type="term" value="P:protein transport"/>
    <property type="evidence" value="ECO:0007669"/>
    <property type="project" value="UniProtKB-KW"/>
</dbReference>
<evidence type="ECO:0000256" key="5">
    <source>
        <dbReference type="ARBA" id="ARBA00022792"/>
    </source>
</evidence>
<comment type="function">
    <text evidence="13">Mitochondrial intermembrane chaperone that participates in the import and insertion of multi-pass transmembrane proteins into the mitochondrial inner membrane. Also required for the transfer of beta-barrel precursors from the TOM complex to the sorting and assembly machinery (SAM complex) of the outer membrane. Acts as a chaperone-like protein that protects the hydrophobic precursors from aggregation and guide them through the mitochondrial intermembrane space.</text>
</comment>
<keyword evidence="4" id="KW-0479">Metal-binding</keyword>
<evidence type="ECO:0000256" key="1">
    <source>
        <dbReference type="ARBA" id="ARBA00004137"/>
    </source>
</evidence>
<dbReference type="RefSeq" id="XP_024321498.1">
    <property type="nucleotide sequence ID" value="XM_024471078.1"/>
</dbReference>
<dbReference type="AlphaFoldDB" id="A0A177A4N8"/>
<evidence type="ECO:0000259" key="16">
    <source>
        <dbReference type="Pfam" id="PF02953"/>
    </source>
</evidence>
<accession>A0A177A4N8</accession>
<evidence type="ECO:0000313" key="17">
    <source>
        <dbReference type="EMBL" id="OAF56201.1"/>
    </source>
</evidence>
<protein>
    <recommendedName>
        <fullName evidence="15">Mitochondrial import inner membrane translocase subunit</fullName>
    </recommendedName>
</protein>
<dbReference type="Pfam" id="PF02953">
    <property type="entry name" value="zf-Tim10_DDP"/>
    <property type="match status" value="1"/>
</dbReference>
<evidence type="ECO:0000256" key="13">
    <source>
        <dbReference type="ARBA" id="ARBA00055537"/>
    </source>
</evidence>
<comment type="subcellular location">
    <subcellularLocation>
        <location evidence="1 15">Mitochondrion inner membrane</location>
        <topology evidence="1 15">Peripheral membrane protein</topology>
        <orientation evidence="1 15">Intermembrane side</orientation>
    </subcellularLocation>
</comment>
<dbReference type="SUPFAM" id="SSF144122">
    <property type="entry name" value="Tim10-like"/>
    <property type="match status" value="1"/>
</dbReference>
<dbReference type="GO" id="GO:0046872">
    <property type="term" value="F:metal ion binding"/>
    <property type="evidence" value="ECO:0007669"/>
    <property type="project" value="UniProtKB-KW"/>
</dbReference>
<evidence type="ECO:0000256" key="3">
    <source>
        <dbReference type="ARBA" id="ARBA00022448"/>
    </source>
</evidence>
<organism evidence="17">
    <name type="scientific">Pseudogymnoascus destructans</name>
    <dbReference type="NCBI Taxonomy" id="655981"/>
    <lineage>
        <taxon>Eukaryota</taxon>
        <taxon>Fungi</taxon>
        <taxon>Dikarya</taxon>
        <taxon>Ascomycota</taxon>
        <taxon>Pezizomycotina</taxon>
        <taxon>Leotiomycetes</taxon>
        <taxon>Thelebolales</taxon>
        <taxon>Thelebolaceae</taxon>
        <taxon>Pseudogymnoascus</taxon>
    </lineage>
</organism>
<sequence length="101" mass="10699">MSMFGIGRPQPSSAEKIAAAEQEMDLVTDMFSKLSRACMKKCIPNDYREGELNKGEGVCIDRCAAKFFDVQMKVSEILQAEAQAKGAGGGQGPGGMGFGGM</sequence>
<reference evidence="17" key="1">
    <citation type="submission" date="2016-03" db="EMBL/GenBank/DDBJ databases">
        <title>Updated assembly of Pseudogymnoascus destructans, the fungus causing white-nose syndrome of bats.</title>
        <authorList>
            <person name="Palmer J.M."/>
            <person name="Drees K.P."/>
            <person name="Foster J.T."/>
            <person name="Lindner D.L."/>
        </authorList>
    </citation>
    <scope>NUCLEOTIDE SEQUENCE [LARGE SCALE GENOMIC DNA]</scope>
    <source>
        <strain evidence="17">20631-21</strain>
    </source>
</reference>
<comment type="subunit">
    <text evidence="14">Heterohexamer; composed of 3 copies of TIM9 and 3 copies of TIM10, named soluble 70 kDa complex. Associates directly with the TIM22 complex, whose core is composed of TIM22 and TIM54. Interacts with the transmembrane regions of multi-pass transmembrane proteins in transit.</text>
</comment>
<evidence type="ECO:0000256" key="4">
    <source>
        <dbReference type="ARBA" id="ARBA00022723"/>
    </source>
</evidence>
<evidence type="ECO:0000256" key="6">
    <source>
        <dbReference type="ARBA" id="ARBA00022833"/>
    </source>
</evidence>
<keyword evidence="8 15" id="KW-0811">Translocation</keyword>
<dbReference type="GeneID" id="36290553"/>
<evidence type="ECO:0000256" key="14">
    <source>
        <dbReference type="ARBA" id="ARBA00065568"/>
    </source>
</evidence>
<dbReference type="FunFam" id="1.10.287.810:FF:000002">
    <property type="entry name" value="Mitochondrial import inner membrane translocase subunit tim10"/>
    <property type="match status" value="1"/>
</dbReference>
<dbReference type="PANTHER" id="PTHR11038">
    <property type="entry name" value="MITOCHONDRIAL IMPORT INNER MEMBRANE TRANSLOCASE SUBUNIT TIM10"/>
    <property type="match status" value="1"/>
</dbReference>